<reference evidence="3 4" key="1">
    <citation type="journal article" date="2012" name="Genome Biol.">
        <title>Genome and low-iron response of an oceanic diatom adapted to chronic iron limitation.</title>
        <authorList>
            <person name="Lommer M."/>
            <person name="Specht M."/>
            <person name="Roy A.S."/>
            <person name="Kraemer L."/>
            <person name="Andreson R."/>
            <person name="Gutowska M.A."/>
            <person name="Wolf J."/>
            <person name="Bergner S.V."/>
            <person name="Schilhabel M.B."/>
            <person name="Klostermeier U.C."/>
            <person name="Beiko R.G."/>
            <person name="Rosenstiel P."/>
            <person name="Hippler M."/>
            <person name="Laroche J."/>
        </authorList>
    </citation>
    <scope>NUCLEOTIDE SEQUENCE [LARGE SCALE GENOMIC DNA]</scope>
    <source>
        <strain evidence="3 4">CCMP1005</strain>
    </source>
</reference>
<feature type="non-terminal residue" evidence="3">
    <location>
        <position position="1"/>
    </location>
</feature>
<evidence type="ECO:0000256" key="2">
    <source>
        <dbReference type="SAM" id="Phobius"/>
    </source>
</evidence>
<dbReference type="eggNOG" id="ENOG502T3GU">
    <property type="taxonomic scope" value="Eukaryota"/>
</dbReference>
<feature type="transmembrane region" description="Helical" evidence="2">
    <location>
        <begin position="214"/>
        <end position="235"/>
    </location>
</feature>
<comment type="caution">
    <text evidence="3">The sequence shown here is derived from an EMBL/GenBank/DDBJ whole genome shotgun (WGS) entry which is preliminary data.</text>
</comment>
<evidence type="ECO:0000256" key="1">
    <source>
        <dbReference type="SAM" id="MobiDB-lite"/>
    </source>
</evidence>
<keyword evidence="4" id="KW-1185">Reference proteome</keyword>
<sequence>QNERAPKKPKQKATAAEGQGSKKEKARGEKEAREARARRARGAAPGVTLLSYQSAIGIGWSVERGTSRRREAERSGRRPLRRCGGYNILRSNRQAIGVWRDETEGGKANRRREGGEEGIVSVEFVWPTCLAESCIQCKGGCCRHGKTTSLIVMRTTIWQKRSPLIGIVIASAVLLNQAHAVTYSTSSSHARRLSQTSSVADVYDANTARGSNSFFNVACGIIAGIAVLYGALFFVDRETFTEITGQASLVPDSCNCKCKKHLIDQDDEDITEFERDMAAKAIATGRDDDEASSPYLTLETIDYLREKQDQAVEKPKRMLLSLFQKCKPRKVIDESDKYRTPNEGDIYGIGSCPPNAAMSTMFETVETVTNVFQEMRLKLCWTPAKQYDTQDKYKLSEEVAVGSKDDDDTTVEIIDVQRQPSSYESDPHAPW</sequence>
<organism evidence="3 4">
    <name type="scientific">Thalassiosira oceanica</name>
    <name type="common">Marine diatom</name>
    <dbReference type="NCBI Taxonomy" id="159749"/>
    <lineage>
        <taxon>Eukaryota</taxon>
        <taxon>Sar</taxon>
        <taxon>Stramenopiles</taxon>
        <taxon>Ochrophyta</taxon>
        <taxon>Bacillariophyta</taxon>
        <taxon>Coscinodiscophyceae</taxon>
        <taxon>Thalassiosirophycidae</taxon>
        <taxon>Thalassiosirales</taxon>
        <taxon>Thalassiosiraceae</taxon>
        <taxon>Thalassiosira</taxon>
    </lineage>
</organism>
<keyword evidence="2" id="KW-0812">Transmembrane</keyword>
<dbReference type="EMBL" id="AGNL01005520">
    <property type="protein sequence ID" value="EJK72650.1"/>
    <property type="molecule type" value="Genomic_DNA"/>
</dbReference>
<protein>
    <submittedName>
        <fullName evidence="3">Uncharacterized protein</fullName>
    </submittedName>
</protein>
<evidence type="ECO:0000313" key="3">
    <source>
        <dbReference type="EMBL" id="EJK72650.1"/>
    </source>
</evidence>
<feature type="compositionally biased region" description="Basic and acidic residues" evidence="1">
    <location>
        <begin position="20"/>
        <end position="37"/>
    </location>
</feature>
<feature type="region of interest" description="Disordered" evidence="1">
    <location>
        <begin position="399"/>
        <end position="431"/>
    </location>
</feature>
<gene>
    <name evidence="3" type="ORF">THAOC_05798</name>
</gene>
<proteinExistence type="predicted"/>
<dbReference type="OrthoDB" id="56168at2759"/>
<feature type="region of interest" description="Disordered" evidence="1">
    <location>
        <begin position="1"/>
        <end position="42"/>
    </location>
</feature>
<accession>K0T4S5</accession>
<evidence type="ECO:0000313" key="4">
    <source>
        <dbReference type="Proteomes" id="UP000266841"/>
    </source>
</evidence>
<keyword evidence="2" id="KW-0472">Membrane</keyword>
<dbReference type="AlphaFoldDB" id="K0T4S5"/>
<dbReference type="Proteomes" id="UP000266841">
    <property type="component" value="Unassembled WGS sequence"/>
</dbReference>
<name>K0T4S5_THAOC</name>
<keyword evidence="2" id="KW-1133">Transmembrane helix</keyword>